<keyword evidence="3" id="KW-1185">Reference proteome</keyword>
<dbReference type="RefSeq" id="XP_005793981.1">
    <property type="nucleotide sequence ID" value="XM_005793924.1"/>
</dbReference>
<feature type="compositionally biased region" description="Basic residues" evidence="1">
    <location>
        <begin position="97"/>
        <end position="110"/>
    </location>
</feature>
<evidence type="ECO:0000313" key="2">
    <source>
        <dbReference type="EnsemblProtists" id="EOD41552"/>
    </source>
</evidence>
<dbReference type="Proteomes" id="UP000013827">
    <property type="component" value="Unassembled WGS sequence"/>
</dbReference>
<feature type="region of interest" description="Disordered" evidence="1">
    <location>
        <begin position="247"/>
        <end position="284"/>
    </location>
</feature>
<name>A0A0D3L0L7_EMIH1</name>
<feature type="compositionally biased region" description="Acidic residues" evidence="1">
    <location>
        <begin position="174"/>
        <end position="184"/>
    </location>
</feature>
<feature type="compositionally biased region" description="Low complexity" evidence="1">
    <location>
        <begin position="62"/>
        <end position="73"/>
    </location>
</feature>
<proteinExistence type="predicted"/>
<feature type="compositionally biased region" description="Pro residues" evidence="1">
    <location>
        <begin position="152"/>
        <end position="168"/>
    </location>
</feature>
<dbReference type="AlphaFoldDB" id="A0A0D3L0L7"/>
<accession>A0A0D3L0L7</accession>
<dbReference type="GeneID" id="17286822"/>
<dbReference type="EnsemblProtists" id="EOD41552">
    <property type="protein sequence ID" value="EOD41552"/>
    <property type="gene ID" value="EMIHUDRAFT_193905"/>
</dbReference>
<organism evidence="2 3">
    <name type="scientific">Emiliania huxleyi (strain CCMP1516)</name>
    <dbReference type="NCBI Taxonomy" id="280463"/>
    <lineage>
        <taxon>Eukaryota</taxon>
        <taxon>Haptista</taxon>
        <taxon>Haptophyta</taxon>
        <taxon>Prymnesiophyceae</taxon>
        <taxon>Isochrysidales</taxon>
        <taxon>Noelaerhabdaceae</taxon>
        <taxon>Emiliania</taxon>
    </lineage>
</organism>
<reference evidence="3" key="1">
    <citation type="journal article" date="2013" name="Nature">
        <title>Pan genome of the phytoplankton Emiliania underpins its global distribution.</title>
        <authorList>
            <person name="Read B.A."/>
            <person name="Kegel J."/>
            <person name="Klute M.J."/>
            <person name="Kuo A."/>
            <person name="Lefebvre S.C."/>
            <person name="Maumus F."/>
            <person name="Mayer C."/>
            <person name="Miller J."/>
            <person name="Monier A."/>
            <person name="Salamov A."/>
            <person name="Young J."/>
            <person name="Aguilar M."/>
            <person name="Claverie J.M."/>
            <person name="Frickenhaus S."/>
            <person name="Gonzalez K."/>
            <person name="Herman E.K."/>
            <person name="Lin Y.C."/>
            <person name="Napier J."/>
            <person name="Ogata H."/>
            <person name="Sarno A.F."/>
            <person name="Shmutz J."/>
            <person name="Schroeder D."/>
            <person name="de Vargas C."/>
            <person name="Verret F."/>
            <person name="von Dassow P."/>
            <person name="Valentin K."/>
            <person name="Van de Peer Y."/>
            <person name="Wheeler G."/>
            <person name="Dacks J.B."/>
            <person name="Delwiche C.F."/>
            <person name="Dyhrman S.T."/>
            <person name="Glockner G."/>
            <person name="John U."/>
            <person name="Richards T."/>
            <person name="Worden A.Z."/>
            <person name="Zhang X."/>
            <person name="Grigoriev I.V."/>
            <person name="Allen A.E."/>
            <person name="Bidle K."/>
            <person name="Borodovsky M."/>
            <person name="Bowler C."/>
            <person name="Brownlee C."/>
            <person name="Cock J.M."/>
            <person name="Elias M."/>
            <person name="Gladyshev V.N."/>
            <person name="Groth M."/>
            <person name="Guda C."/>
            <person name="Hadaegh A."/>
            <person name="Iglesias-Rodriguez M.D."/>
            <person name="Jenkins J."/>
            <person name="Jones B.M."/>
            <person name="Lawson T."/>
            <person name="Leese F."/>
            <person name="Lindquist E."/>
            <person name="Lobanov A."/>
            <person name="Lomsadze A."/>
            <person name="Malik S.B."/>
            <person name="Marsh M.E."/>
            <person name="Mackinder L."/>
            <person name="Mock T."/>
            <person name="Mueller-Roeber B."/>
            <person name="Pagarete A."/>
            <person name="Parker M."/>
            <person name="Probert I."/>
            <person name="Quesneville H."/>
            <person name="Raines C."/>
            <person name="Rensing S.A."/>
            <person name="Riano-Pachon D.M."/>
            <person name="Richier S."/>
            <person name="Rokitta S."/>
            <person name="Shiraiwa Y."/>
            <person name="Soanes D.M."/>
            <person name="van der Giezen M."/>
            <person name="Wahlund T.M."/>
            <person name="Williams B."/>
            <person name="Wilson W."/>
            <person name="Wolfe G."/>
            <person name="Wurch L.L."/>
        </authorList>
    </citation>
    <scope>NUCLEOTIDE SEQUENCE</scope>
</reference>
<dbReference type="KEGG" id="ehx:EMIHUDRAFT_193905"/>
<protein>
    <submittedName>
        <fullName evidence="2">Uncharacterized protein</fullName>
    </submittedName>
</protein>
<reference evidence="2" key="2">
    <citation type="submission" date="2024-10" db="UniProtKB">
        <authorList>
            <consortium name="EnsemblProtists"/>
        </authorList>
    </citation>
    <scope>IDENTIFICATION</scope>
</reference>
<feature type="compositionally biased region" description="Low complexity" evidence="1">
    <location>
        <begin position="258"/>
        <end position="284"/>
    </location>
</feature>
<dbReference type="PaxDb" id="2903-EOD41552"/>
<evidence type="ECO:0000256" key="1">
    <source>
        <dbReference type="SAM" id="MobiDB-lite"/>
    </source>
</evidence>
<sequence>MADARDGPSVAARLKLCAQATGEAVAPQDEAMIRILSQLAVERNWWSFSVNPTPMGKQFIAHPQHQQMQQPQPNESPEGWTRVGKGGMPDRFTMRNPGRKPPGKAVKRKPDRQPAPKGGGPPPPSPKVNKNRLSALGAGPSGTSGRHERAPPRSPSPSSPPAKSPRPSVPASEYDSEFDFSDAEAQDRTAGVVHDAVQQAVMQYGYDDELFQAWRDGEIRRKDLPEEVVAMALDLCERWRAEQERCRRVHAAQRLSRDPGPSHSRSRSRSPNSCRSSVSGCDEG</sequence>
<feature type="region of interest" description="Disordered" evidence="1">
    <location>
        <begin position="62"/>
        <end position="191"/>
    </location>
</feature>
<dbReference type="HOGENOM" id="CLU_071729_0_0_1"/>
<evidence type="ECO:0000313" key="3">
    <source>
        <dbReference type="Proteomes" id="UP000013827"/>
    </source>
</evidence>